<proteinExistence type="predicted"/>
<dbReference type="InterPro" id="IPR010092">
    <property type="entry name" value="Chlorin_enz"/>
</dbReference>
<keyword evidence="2" id="KW-1185">Reference proteome</keyword>
<dbReference type="GO" id="GO:0016706">
    <property type="term" value="F:2-oxoglutarate-dependent dioxygenase activity"/>
    <property type="evidence" value="ECO:0007669"/>
    <property type="project" value="UniProtKB-ARBA"/>
</dbReference>
<sequence length="321" mass="36316">MATSIEQRTLSLSDDELAFFHKNGYIGPITVYTPEEMDQLWKQVHRETLDRGHAAYPEVDASVGAPNIFNYDRHLDIDLLAEHVCNQKIVDRVASILGPDLLCWRSEFFPKYPGDEGTDWHQADTFANASGKPQLLWPGESENDFGAGTITVWTAFTDSTRENGCLQIIPGTQNKMNYDETKQMEFDEGRINAEIKDGVPRGFFGYDYRQLQVDPGWKPNEEDAYSLVMKRGQCVIFWSTLMHASLPNVSTGKDYRMGFATRYVPTKVRVYPDTDHIEEYGGSISLDRWGAVLARGADDHGHNRIVTETLRGTPIRTVAAR</sequence>
<dbReference type="PANTHER" id="PTHR20883:SF48">
    <property type="entry name" value="ECTOINE DIOXYGENASE"/>
    <property type="match status" value="1"/>
</dbReference>
<dbReference type="InterPro" id="IPR008775">
    <property type="entry name" value="Phytyl_CoA_dOase-like"/>
</dbReference>
<accession>A0A1J4Q5C4</accession>
<dbReference type="SUPFAM" id="SSF51197">
    <property type="entry name" value="Clavaminate synthase-like"/>
    <property type="match status" value="1"/>
</dbReference>
<reference evidence="1" key="1">
    <citation type="submission" date="2016-10" db="EMBL/GenBank/DDBJ databases">
        <title>Genome sequence of Streptomyces malaysiense MUSC 136.</title>
        <authorList>
            <person name="Lee L.-H."/>
            <person name="Ser H.-L."/>
        </authorList>
    </citation>
    <scope>NUCLEOTIDE SEQUENCE [LARGE SCALE GENOMIC DNA]</scope>
    <source>
        <strain evidence="1">MUSC 136</strain>
    </source>
</reference>
<dbReference type="NCBIfam" id="TIGR01762">
    <property type="entry name" value="chlorin-enz"/>
    <property type="match status" value="1"/>
</dbReference>
<dbReference type="Proteomes" id="UP000034838">
    <property type="component" value="Unassembled WGS sequence"/>
</dbReference>
<dbReference type="GO" id="GO:0005506">
    <property type="term" value="F:iron ion binding"/>
    <property type="evidence" value="ECO:0007669"/>
    <property type="project" value="UniProtKB-ARBA"/>
</dbReference>
<dbReference type="AlphaFoldDB" id="A0A1J4Q5C4"/>
<dbReference type="OrthoDB" id="9796766at2"/>
<protein>
    <submittedName>
        <fullName evidence="1">Chemotaxis protein CheX</fullName>
    </submittedName>
</protein>
<organism evidence="1 2">
    <name type="scientific">Streptomyces malaysiense</name>
    <dbReference type="NCBI Taxonomy" id="1428626"/>
    <lineage>
        <taxon>Bacteria</taxon>
        <taxon>Bacillati</taxon>
        <taxon>Actinomycetota</taxon>
        <taxon>Actinomycetes</taxon>
        <taxon>Kitasatosporales</taxon>
        <taxon>Streptomycetaceae</taxon>
        <taxon>Streptomyces</taxon>
    </lineage>
</organism>
<evidence type="ECO:0000313" key="2">
    <source>
        <dbReference type="Proteomes" id="UP000034838"/>
    </source>
</evidence>
<dbReference type="Pfam" id="PF05721">
    <property type="entry name" value="PhyH"/>
    <property type="match status" value="1"/>
</dbReference>
<name>A0A1J4Q5C4_9ACTN</name>
<dbReference type="PANTHER" id="PTHR20883">
    <property type="entry name" value="PHYTANOYL-COA DIOXYGENASE DOMAIN CONTAINING 1"/>
    <property type="match status" value="1"/>
</dbReference>
<dbReference type="RefSeq" id="WP_046427574.1">
    <property type="nucleotide sequence ID" value="NZ_LBDA02000013.1"/>
</dbReference>
<dbReference type="EMBL" id="LBDA02000013">
    <property type="protein sequence ID" value="OIK28193.1"/>
    <property type="molecule type" value="Genomic_DNA"/>
</dbReference>
<comment type="caution">
    <text evidence="1">The sequence shown here is derived from an EMBL/GenBank/DDBJ whole genome shotgun (WGS) entry which is preliminary data.</text>
</comment>
<dbReference type="Gene3D" id="2.60.120.620">
    <property type="entry name" value="q2cbj1_9rhob like domain"/>
    <property type="match status" value="1"/>
</dbReference>
<gene>
    <name evidence="1" type="ORF">VT52_007505</name>
</gene>
<evidence type="ECO:0000313" key="1">
    <source>
        <dbReference type="EMBL" id="OIK28193.1"/>
    </source>
</evidence>